<organism evidence="1 2">
    <name type="scientific">Mythimna loreyi</name>
    <dbReference type="NCBI Taxonomy" id="667449"/>
    <lineage>
        <taxon>Eukaryota</taxon>
        <taxon>Metazoa</taxon>
        <taxon>Ecdysozoa</taxon>
        <taxon>Arthropoda</taxon>
        <taxon>Hexapoda</taxon>
        <taxon>Insecta</taxon>
        <taxon>Pterygota</taxon>
        <taxon>Neoptera</taxon>
        <taxon>Endopterygota</taxon>
        <taxon>Lepidoptera</taxon>
        <taxon>Glossata</taxon>
        <taxon>Ditrysia</taxon>
        <taxon>Noctuoidea</taxon>
        <taxon>Noctuidae</taxon>
        <taxon>Noctuinae</taxon>
        <taxon>Hadenini</taxon>
        <taxon>Mythimna</taxon>
    </lineage>
</organism>
<name>A0ACC2QU43_9NEOP</name>
<dbReference type="EMBL" id="CM056784">
    <property type="protein sequence ID" value="KAJ8724254.1"/>
    <property type="molecule type" value="Genomic_DNA"/>
</dbReference>
<evidence type="ECO:0000313" key="1">
    <source>
        <dbReference type="EMBL" id="KAJ8724254.1"/>
    </source>
</evidence>
<protein>
    <submittedName>
        <fullName evidence="1">Uncharacterized protein</fullName>
    </submittedName>
</protein>
<evidence type="ECO:0000313" key="2">
    <source>
        <dbReference type="Proteomes" id="UP001231649"/>
    </source>
</evidence>
<gene>
    <name evidence="1" type="ORF">PYW08_015728</name>
</gene>
<sequence>MLCRLCLIATTIAVIHQYDSVHGGNMPDYIRKALREKDHVPAQAPRHRTETLRNLTLVEVFNRIKEITRDLNLHAMRNGYKVDYKFRMVNHK</sequence>
<accession>A0ACC2QU43</accession>
<keyword evidence="2" id="KW-1185">Reference proteome</keyword>
<comment type="caution">
    <text evidence="1">The sequence shown here is derived from an EMBL/GenBank/DDBJ whole genome shotgun (WGS) entry which is preliminary data.</text>
</comment>
<proteinExistence type="predicted"/>
<dbReference type="Proteomes" id="UP001231649">
    <property type="component" value="Chromosome 8"/>
</dbReference>
<reference evidence="1" key="1">
    <citation type="submission" date="2023-03" db="EMBL/GenBank/DDBJ databases">
        <title>Chromosome-level genomes of two armyworms, Mythimna separata and Mythimna loreyi, provide insights into the biosynthesis and reception of sex pheromones.</title>
        <authorList>
            <person name="Zhao H."/>
        </authorList>
    </citation>
    <scope>NUCLEOTIDE SEQUENCE</scope>
    <source>
        <strain evidence="1">BeijingLab</strain>
    </source>
</reference>